<comment type="caution">
    <text evidence="2">The sequence shown here is derived from an EMBL/GenBank/DDBJ whole genome shotgun (WGS) entry which is preliminary data.</text>
</comment>
<dbReference type="InterPro" id="IPR001128">
    <property type="entry name" value="Cyt_P450"/>
</dbReference>
<dbReference type="GO" id="GO:0016705">
    <property type="term" value="F:oxidoreductase activity, acting on paired donors, with incorporation or reduction of molecular oxygen"/>
    <property type="evidence" value="ECO:0007669"/>
    <property type="project" value="InterPro"/>
</dbReference>
<evidence type="ECO:0000313" key="3">
    <source>
        <dbReference type="Proteomes" id="UP000811246"/>
    </source>
</evidence>
<dbReference type="AlphaFoldDB" id="A0A922AGA1"/>
<dbReference type="EMBL" id="CM031838">
    <property type="protein sequence ID" value="KAG6678336.1"/>
    <property type="molecule type" value="Genomic_DNA"/>
</dbReference>
<protein>
    <recommendedName>
        <fullName evidence="4">Cytochrome P450</fullName>
    </recommendedName>
</protein>
<dbReference type="PROSITE" id="PS00086">
    <property type="entry name" value="CYTOCHROME_P450"/>
    <property type="match status" value="1"/>
</dbReference>
<dbReference type="GO" id="GO:0004497">
    <property type="term" value="F:monooxygenase activity"/>
    <property type="evidence" value="ECO:0007669"/>
    <property type="project" value="UniProtKB-KW"/>
</dbReference>
<dbReference type="InterPro" id="IPR017972">
    <property type="entry name" value="Cyt_P450_CS"/>
</dbReference>
<comment type="similarity">
    <text evidence="1">Belongs to the cytochrome P450 family.</text>
</comment>
<organism evidence="2 3">
    <name type="scientific">Carya illinoinensis</name>
    <name type="common">Pecan</name>
    <dbReference type="NCBI Taxonomy" id="32201"/>
    <lineage>
        <taxon>Eukaryota</taxon>
        <taxon>Viridiplantae</taxon>
        <taxon>Streptophyta</taxon>
        <taxon>Embryophyta</taxon>
        <taxon>Tracheophyta</taxon>
        <taxon>Spermatophyta</taxon>
        <taxon>Magnoliopsida</taxon>
        <taxon>eudicotyledons</taxon>
        <taxon>Gunneridae</taxon>
        <taxon>Pentapetalae</taxon>
        <taxon>rosids</taxon>
        <taxon>fabids</taxon>
        <taxon>Fagales</taxon>
        <taxon>Juglandaceae</taxon>
        <taxon>Carya</taxon>
    </lineage>
</organism>
<dbReference type="GO" id="GO:0005506">
    <property type="term" value="F:iron ion binding"/>
    <property type="evidence" value="ECO:0007669"/>
    <property type="project" value="InterPro"/>
</dbReference>
<name>A0A922AGA1_CARIL</name>
<keyword evidence="1" id="KW-0503">Monooxygenase</keyword>
<dbReference type="Proteomes" id="UP000811246">
    <property type="component" value="Chromosome 14"/>
</dbReference>
<evidence type="ECO:0000256" key="1">
    <source>
        <dbReference type="RuleBase" id="RU000461"/>
    </source>
</evidence>
<keyword evidence="1" id="KW-0408">Iron</keyword>
<keyword evidence="1" id="KW-0479">Metal-binding</keyword>
<dbReference type="GO" id="GO:0020037">
    <property type="term" value="F:heme binding"/>
    <property type="evidence" value="ECO:0007669"/>
    <property type="project" value="InterPro"/>
</dbReference>
<accession>A0A922AGA1</accession>
<evidence type="ECO:0000313" key="2">
    <source>
        <dbReference type="EMBL" id="KAG6678336.1"/>
    </source>
</evidence>
<keyword evidence="1" id="KW-0560">Oxidoreductase</keyword>
<dbReference type="PANTHER" id="PTHR47951:SF7">
    <property type="entry name" value="FLAVONOID 3',5'-HYDROXYLASE-LIKE ISOFORM X1"/>
    <property type="match status" value="1"/>
</dbReference>
<keyword evidence="1" id="KW-0349">Heme</keyword>
<gene>
    <name evidence="2" type="ORF">I3842_14G075600</name>
</gene>
<proteinExistence type="inferred from homology"/>
<reference evidence="2" key="1">
    <citation type="submission" date="2021-01" db="EMBL/GenBank/DDBJ databases">
        <authorList>
            <person name="Lovell J.T."/>
            <person name="Bentley N."/>
            <person name="Bhattarai G."/>
            <person name="Jenkins J.W."/>
            <person name="Sreedasyam A."/>
            <person name="Alarcon Y."/>
            <person name="Bock C."/>
            <person name="Boston L."/>
            <person name="Carlson J."/>
            <person name="Cervantes K."/>
            <person name="Clermont K."/>
            <person name="Krom N."/>
            <person name="Kubenka K."/>
            <person name="Mamidi S."/>
            <person name="Mattison C."/>
            <person name="Monteros M."/>
            <person name="Pisani C."/>
            <person name="Plott C."/>
            <person name="Rajasekar S."/>
            <person name="Rhein H.S."/>
            <person name="Rohla C."/>
            <person name="Song M."/>
            <person name="Hilaire R.S."/>
            <person name="Shu S."/>
            <person name="Wells L."/>
            <person name="Wang X."/>
            <person name="Webber J."/>
            <person name="Heerema R.J."/>
            <person name="Klein P."/>
            <person name="Conner P."/>
            <person name="Grauke L."/>
            <person name="Grimwood J."/>
            <person name="Schmutz J."/>
            <person name="Randall J.J."/>
        </authorList>
    </citation>
    <scope>NUCLEOTIDE SEQUENCE</scope>
    <source>
        <tissue evidence="2">Leaf</tissue>
    </source>
</reference>
<dbReference type="Pfam" id="PF00067">
    <property type="entry name" value="p450"/>
    <property type="match status" value="1"/>
</dbReference>
<evidence type="ECO:0008006" key="4">
    <source>
        <dbReference type="Google" id="ProtNLM"/>
    </source>
</evidence>
<dbReference type="PANTHER" id="PTHR47951">
    <property type="entry name" value="OS08G0547900 PROTEIN"/>
    <property type="match status" value="1"/>
</dbReference>
<sequence length="506" mass="57921">MLLRWDGGGPMLVMRDFLAQLSLFCLKQRKSALPPLPPGPRGLPIVGYLLFVGTELHTKFEQLYGIYGPIYKVWLGNKLCIVIISPSLVKEVVCDQDAIFSNLDINIVGRTLSYGAVNIGLSPNGPHWKMLRKMFVREMLSPVNLNSTFALQKEEVRNTIKSLYDKKGTPIDLGDLVFVTVMNTIMNMMWGGTLCREEGAKFGVEFKNIFTELFIILGKTIFDLQGIGRKAKRIFETIDRVLDYAINRQIKSLAKAKEEGMTKTRQKYFLEVLLELREQDYGTPSKSMTQLKAMVLDIVVTGSDTTTTMCEWMMARLLKHPEIMKKVTEELTEIVGLDNLVEESHLPKLHYLEVVIKETFRVHPPGPFLLVCTPSEFSIIGGYHVPKDSSIFLNAWAIQRDPKYWENPLEFKPERFLNNAYGRFDYLGNNFKYFPFGSGRRMCAGLTLAERTLKYILASFLHSYKWKLLLGSEIEFSDIFSVVTKKKNPTIRIPTLRLSKFELYTK</sequence>